<feature type="transmembrane region" description="Helical" evidence="11">
    <location>
        <begin position="47"/>
        <end position="65"/>
    </location>
</feature>
<dbReference type="Pfam" id="PF03717">
    <property type="entry name" value="PBP_dimer"/>
    <property type="match status" value="1"/>
</dbReference>
<feature type="compositionally biased region" description="Low complexity" evidence="10">
    <location>
        <begin position="721"/>
        <end position="733"/>
    </location>
</feature>
<dbReference type="Gene3D" id="3.40.710.10">
    <property type="entry name" value="DD-peptidase/beta-lactamase superfamily"/>
    <property type="match status" value="1"/>
</dbReference>
<evidence type="ECO:0000256" key="11">
    <source>
        <dbReference type="SAM" id="Phobius"/>
    </source>
</evidence>
<evidence type="ECO:0000256" key="1">
    <source>
        <dbReference type="ARBA" id="ARBA00004162"/>
    </source>
</evidence>
<comment type="caution">
    <text evidence="14">The sequence shown here is derived from an EMBL/GenBank/DDBJ whole genome shotgun (WGS) entry which is preliminary data.</text>
</comment>
<evidence type="ECO:0000256" key="8">
    <source>
        <dbReference type="ARBA" id="ARBA00023136"/>
    </source>
</evidence>
<protein>
    <submittedName>
        <fullName evidence="14">Penicillin-binding protein 3</fullName>
    </submittedName>
</protein>
<evidence type="ECO:0000256" key="2">
    <source>
        <dbReference type="ARBA" id="ARBA00007171"/>
    </source>
</evidence>
<dbReference type="GO" id="GO:0008360">
    <property type="term" value="P:regulation of cell shape"/>
    <property type="evidence" value="ECO:0007669"/>
    <property type="project" value="UniProtKB-KW"/>
</dbReference>
<dbReference type="Gene3D" id="3.90.1310.10">
    <property type="entry name" value="Penicillin-binding protein 2a (Domain 2)"/>
    <property type="match status" value="1"/>
</dbReference>
<evidence type="ECO:0000256" key="4">
    <source>
        <dbReference type="ARBA" id="ARBA00022692"/>
    </source>
</evidence>
<dbReference type="PANTHER" id="PTHR30627">
    <property type="entry name" value="PEPTIDOGLYCAN D,D-TRANSPEPTIDASE"/>
    <property type="match status" value="1"/>
</dbReference>
<feature type="domain" description="Penicillin-binding protein dimerisation" evidence="13">
    <location>
        <begin position="89"/>
        <end position="322"/>
    </location>
</feature>
<dbReference type="GO" id="GO:0071972">
    <property type="term" value="F:peptidoglycan L,D-transpeptidase activity"/>
    <property type="evidence" value="ECO:0007669"/>
    <property type="project" value="TreeGrafter"/>
</dbReference>
<keyword evidence="8 11" id="KW-0472">Membrane</keyword>
<dbReference type="GO" id="GO:0005886">
    <property type="term" value="C:plasma membrane"/>
    <property type="evidence" value="ECO:0007669"/>
    <property type="project" value="UniProtKB-SubCell"/>
</dbReference>
<dbReference type="InterPro" id="IPR012338">
    <property type="entry name" value="Beta-lactam/transpept-like"/>
</dbReference>
<keyword evidence="6" id="KW-0573">Peptidoglycan synthesis</keyword>
<dbReference type="AlphaFoldDB" id="A0A2I1K863"/>
<evidence type="ECO:0000259" key="13">
    <source>
        <dbReference type="Pfam" id="PF03717"/>
    </source>
</evidence>
<keyword evidence="4 11" id="KW-0812">Transmembrane</keyword>
<proteinExistence type="inferred from homology"/>
<evidence type="ECO:0000256" key="10">
    <source>
        <dbReference type="SAM" id="MobiDB-lite"/>
    </source>
</evidence>
<dbReference type="PANTHER" id="PTHR30627:SF2">
    <property type="entry name" value="PEPTIDOGLYCAN D,D-TRANSPEPTIDASE MRDA"/>
    <property type="match status" value="1"/>
</dbReference>
<dbReference type="Proteomes" id="UP000234775">
    <property type="component" value="Unassembled WGS sequence"/>
</dbReference>
<evidence type="ECO:0000256" key="5">
    <source>
        <dbReference type="ARBA" id="ARBA00022960"/>
    </source>
</evidence>
<evidence type="ECO:0000313" key="15">
    <source>
        <dbReference type="Proteomes" id="UP000234775"/>
    </source>
</evidence>
<dbReference type="GO" id="GO:0009252">
    <property type="term" value="P:peptidoglycan biosynthetic process"/>
    <property type="evidence" value="ECO:0007669"/>
    <property type="project" value="UniProtKB-KW"/>
</dbReference>
<keyword evidence="9" id="KW-0961">Cell wall biogenesis/degradation</keyword>
<feature type="domain" description="Penicillin-binding protein transpeptidase" evidence="12">
    <location>
        <begin position="366"/>
        <end position="674"/>
    </location>
</feature>
<gene>
    <name evidence="14" type="ORF">CYJ27_03825</name>
</gene>
<keyword evidence="7 11" id="KW-1133">Transmembrane helix</keyword>
<dbReference type="InterPro" id="IPR050515">
    <property type="entry name" value="Beta-lactam/transpept"/>
</dbReference>
<dbReference type="InterPro" id="IPR036138">
    <property type="entry name" value="PBP_dimer_sf"/>
</dbReference>
<dbReference type="InterPro" id="IPR005311">
    <property type="entry name" value="PBP_dimer"/>
</dbReference>
<dbReference type="GO" id="GO:0071555">
    <property type="term" value="P:cell wall organization"/>
    <property type="evidence" value="ECO:0007669"/>
    <property type="project" value="UniProtKB-KW"/>
</dbReference>
<dbReference type="Pfam" id="PF00905">
    <property type="entry name" value="Transpeptidase"/>
    <property type="match status" value="1"/>
</dbReference>
<keyword evidence="15" id="KW-1185">Reference proteome</keyword>
<comment type="subcellular location">
    <subcellularLocation>
        <location evidence="1">Cell membrane</location>
        <topology evidence="1">Single-pass membrane protein</topology>
    </subcellularLocation>
</comment>
<dbReference type="GO" id="GO:0008658">
    <property type="term" value="F:penicillin binding"/>
    <property type="evidence" value="ECO:0007669"/>
    <property type="project" value="InterPro"/>
</dbReference>
<dbReference type="InterPro" id="IPR001460">
    <property type="entry name" value="PCN-bd_Tpept"/>
</dbReference>
<name>A0A2I1K863_9LACT</name>
<sequence>MNRKVGESVFGQWKKRLKMEKKTSQTKNNYPKRKSPHWHRYSNRLNFLLYVVFIMFGVLILRLGYLQIINGQAFQELVQMTQTNIAEQSVPRGYIVDRNHKKLVDNEGLQAISYTRGINVTGNDMARTAQKLAQFIEVETEGLTERDKKDYWMVIHADQLKERLTEKEKRLKEGEFYEAQLSHVTDEEVNGLKGEDLKAALIYKRMANAYALTPTFIKNKEVTNEEIAKITEHSKELPGVRTTMDWKRTYPQKDLLRSIIGSVTSQEEGLPSDSVDYYLSQGYARNDRVGKSYLEKIYESALRGSKMKYQMDLNQRGEVTRSEKTYGGAMGDTVQLTIDSDFQQKVENILSTYLKSSSTGKNNSIYAVVSNPNNGEVLAMAGKQRNDKGEIVDDALGTLNSSFTMGSTVKGATVGAGYHYGVLKIGQDNTFVDQPLYFTGTPRKASWWASYSTSPVRLNEIMALAKSSNVYMIRTAMAIGGLPNYESGMSLANLDPKTGEKLRNFYHQFGLGVSTGIDLPNEVEGLKGKEGTPGNDIDLAFGQYDTYTPIQLNQYVATIANGGNRYALHLLKQILRDNGKDQTPQVIYQKEPEVLNRVQLEADQFKRIQKGFWAAANDPQGLSKPEFSSFPMTIACKTGTAETGEEGIINSTFVAYAPYDHPEVALTIVIPKMSASAFGQTGEVVGHKVLEAYYQQKAHDKSSKEEKDKDDKPTATLPAQSPSRSVSHPVSSRLQHRRR</sequence>
<evidence type="ECO:0000313" key="14">
    <source>
        <dbReference type="EMBL" id="PKY91808.1"/>
    </source>
</evidence>
<accession>A0A2I1K863</accession>
<comment type="similarity">
    <text evidence="2">Belongs to the transpeptidase family.</text>
</comment>
<feature type="compositionally biased region" description="Basic and acidic residues" evidence="10">
    <location>
        <begin position="697"/>
        <end position="713"/>
    </location>
</feature>
<keyword evidence="3" id="KW-1003">Cell membrane</keyword>
<evidence type="ECO:0000256" key="7">
    <source>
        <dbReference type="ARBA" id="ARBA00022989"/>
    </source>
</evidence>
<organism evidence="14 15">
    <name type="scientific">Aerococcus christensenii</name>
    <dbReference type="NCBI Taxonomy" id="87541"/>
    <lineage>
        <taxon>Bacteria</taxon>
        <taxon>Bacillati</taxon>
        <taxon>Bacillota</taxon>
        <taxon>Bacilli</taxon>
        <taxon>Lactobacillales</taxon>
        <taxon>Aerococcaceae</taxon>
        <taxon>Aerococcus</taxon>
    </lineage>
</organism>
<evidence type="ECO:0000256" key="9">
    <source>
        <dbReference type="ARBA" id="ARBA00023316"/>
    </source>
</evidence>
<dbReference type="SUPFAM" id="SSF56601">
    <property type="entry name" value="beta-lactamase/transpeptidase-like"/>
    <property type="match status" value="1"/>
</dbReference>
<evidence type="ECO:0000256" key="3">
    <source>
        <dbReference type="ARBA" id="ARBA00022475"/>
    </source>
</evidence>
<dbReference type="EMBL" id="PKGZ01000002">
    <property type="protein sequence ID" value="PKY91808.1"/>
    <property type="molecule type" value="Genomic_DNA"/>
</dbReference>
<evidence type="ECO:0000259" key="12">
    <source>
        <dbReference type="Pfam" id="PF00905"/>
    </source>
</evidence>
<dbReference type="Gene3D" id="1.10.10.1230">
    <property type="entry name" value="Penicillin-binding protein, N-terminal non-catalytic domain, head sub-domain"/>
    <property type="match status" value="1"/>
</dbReference>
<reference evidence="14 15" key="1">
    <citation type="submission" date="2017-12" db="EMBL/GenBank/DDBJ databases">
        <title>Phylogenetic diversity of female urinary microbiome.</title>
        <authorList>
            <person name="Thomas-White K."/>
            <person name="Wolfe A.J."/>
        </authorList>
    </citation>
    <scope>NUCLEOTIDE SEQUENCE [LARGE SCALE GENOMIC DNA]</scope>
    <source>
        <strain evidence="14 15">UMB0844</strain>
    </source>
</reference>
<evidence type="ECO:0000256" key="6">
    <source>
        <dbReference type="ARBA" id="ARBA00022984"/>
    </source>
</evidence>
<feature type="region of interest" description="Disordered" evidence="10">
    <location>
        <begin position="696"/>
        <end position="739"/>
    </location>
</feature>
<dbReference type="SUPFAM" id="SSF56519">
    <property type="entry name" value="Penicillin binding protein dimerisation domain"/>
    <property type="match status" value="1"/>
</dbReference>
<keyword evidence="5" id="KW-0133">Cell shape</keyword>